<evidence type="ECO:0000256" key="3">
    <source>
        <dbReference type="ARBA" id="ARBA00023014"/>
    </source>
</evidence>
<feature type="domain" description="Dihydroxy-acid/6-phosphogluconate dehydratase N-terminal" evidence="6">
    <location>
        <begin position="1"/>
        <end position="71"/>
    </location>
</feature>
<evidence type="ECO:0000256" key="1">
    <source>
        <dbReference type="ARBA" id="ARBA00006486"/>
    </source>
</evidence>
<dbReference type="InterPro" id="IPR000581">
    <property type="entry name" value="ILV_EDD_N"/>
</dbReference>
<keyword evidence="8" id="KW-1185">Reference proteome</keyword>
<dbReference type="Proteomes" id="UP000642571">
    <property type="component" value="Unassembled WGS sequence"/>
</dbReference>
<comment type="similarity">
    <text evidence="1">Belongs to the IlvD/Edd family.</text>
</comment>
<keyword evidence="2" id="KW-0479">Metal-binding</keyword>
<evidence type="ECO:0000259" key="6">
    <source>
        <dbReference type="Pfam" id="PF00920"/>
    </source>
</evidence>
<evidence type="ECO:0000256" key="4">
    <source>
        <dbReference type="ARBA" id="ARBA00023239"/>
    </source>
</evidence>
<proteinExistence type="inferred from homology"/>
<keyword evidence="4" id="KW-0456">Lyase</keyword>
<dbReference type="InterPro" id="IPR037237">
    <property type="entry name" value="IlvD/EDD_N"/>
</dbReference>
<name>A0ABQ1Q496_9BACI</name>
<reference evidence="8" key="1">
    <citation type="journal article" date="2019" name="Int. J. Syst. Evol. Microbiol.">
        <title>The Global Catalogue of Microorganisms (GCM) 10K type strain sequencing project: providing services to taxonomists for standard genome sequencing and annotation.</title>
        <authorList>
            <consortium name="The Broad Institute Genomics Platform"/>
            <consortium name="The Broad Institute Genome Sequencing Center for Infectious Disease"/>
            <person name="Wu L."/>
            <person name="Ma J."/>
        </authorList>
    </citation>
    <scope>NUCLEOTIDE SEQUENCE [LARGE SCALE GENOMIC DNA]</scope>
    <source>
        <strain evidence="8">CGMCC 1.15353</strain>
    </source>
</reference>
<keyword evidence="2" id="KW-0001">2Fe-2S</keyword>
<evidence type="ECO:0000256" key="2">
    <source>
        <dbReference type="ARBA" id="ARBA00022714"/>
    </source>
</evidence>
<keyword evidence="5" id="KW-0028">Amino-acid biosynthesis</keyword>
<gene>
    <name evidence="7" type="ORF">GCM10011389_19550</name>
</gene>
<comment type="caution">
    <text evidence="7">The sequence shown here is derived from an EMBL/GenBank/DDBJ whole genome shotgun (WGS) entry which is preliminary data.</text>
</comment>
<protein>
    <recommendedName>
        <fullName evidence="6">Dihydroxy-acid/6-phosphogluconate dehydratase N-terminal domain-containing protein</fullName>
    </recommendedName>
</protein>
<dbReference type="SUPFAM" id="SSF143975">
    <property type="entry name" value="IlvD/EDD N-terminal domain-like"/>
    <property type="match status" value="1"/>
</dbReference>
<sequence>MGGSTDTVLHTLAIAHAAGIEYDLSRVNSIAEKTPYLAKISPASDYSMQDVHNAGGLSAIIRELCHQKLLKVARSA</sequence>
<evidence type="ECO:0000313" key="8">
    <source>
        <dbReference type="Proteomes" id="UP000642571"/>
    </source>
</evidence>
<dbReference type="EMBL" id="BMIN01000007">
    <property type="protein sequence ID" value="GGD12122.1"/>
    <property type="molecule type" value="Genomic_DNA"/>
</dbReference>
<evidence type="ECO:0000313" key="7">
    <source>
        <dbReference type="EMBL" id="GGD12122.1"/>
    </source>
</evidence>
<accession>A0ABQ1Q496</accession>
<dbReference type="Pfam" id="PF00920">
    <property type="entry name" value="ILVD_EDD_N"/>
    <property type="match status" value="1"/>
</dbReference>
<dbReference type="PANTHER" id="PTHR43661">
    <property type="entry name" value="D-XYLONATE DEHYDRATASE"/>
    <property type="match status" value="1"/>
</dbReference>
<keyword evidence="5" id="KW-0100">Branched-chain amino acid biosynthesis</keyword>
<keyword evidence="3" id="KW-0411">Iron-sulfur</keyword>
<organism evidence="7 8">
    <name type="scientific">Pontibacillus salipaludis</name>
    <dbReference type="NCBI Taxonomy" id="1697394"/>
    <lineage>
        <taxon>Bacteria</taxon>
        <taxon>Bacillati</taxon>
        <taxon>Bacillota</taxon>
        <taxon>Bacilli</taxon>
        <taxon>Bacillales</taxon>
        <taxon>Bacillaceae</taxon>
        <taxon>Pontibacillus</taxon>
    </lineage>
</organism>
<keyword evidence="2" id="KW-0408">Iron</keyword>
<evidence type="ECO:0000256" key="5">
    <source>
        <dbReference type="ARBA" id="ARBA00023304"/>
    </source>
</evidence>
<dbReference type="PANTHER" id="PTHR43661:SF3">
    <property type="entry name" value="D-XYLONATE DEHYDRATASE YAGF-RELATED"/>
    <property type="match status" value="1"/>
</dbReference>